<dbReference type="RefSeq" id="WP_163303363.1">
    <property type="nucleotide sequence ID" value="NZ_JAAGRQ010000089.1"/>
</dbReference>
<protein>
    <submittedName>
        <fullName evidence="2">Uncharacterized protein</fullName>
    </submittedName>
</protein>
<organism evidence="2 3">
    <name type="scientific">Desulfolutivibrio sulfodismutans</name>
    <dbReference type="NCBI Taxonomy" id="63561"/>
    <lineage>
        <taxon>Bacteria</taxon>
        <taxon>Pseudomonadati</taxon>
        <taxon>Thermodesulfobacteriota</taxon>
        <taxon>Desulfovibrionia</taxon>
        <taxon>Desulfovibrionales</taxon>
        <taxon>Desulfovibrionaceae</taxon>
        <taxon>Desulfolutivibrio</taxon>
    </lineage>
</organism>
<feature type="coiled-coil region" evidence="1">
    <location>
        <begin position="49"/>
        <end position="76"/>
    </location>
</feature>
<dbReference type="EMBL" id="JAAGRQ010000089">
    <property type="protein sequence ID" value="NDY58290.1"/>
    <property type="molecule type" value="Genomic_DNA"/>
</dbReference>
<dbReference type="AlphaFoldDB" id="A0A7K3NQ20"/>
<evidence type="ECO:0000256" key="1">
    <source>
        <dbReference type="SAM" id="Coils"/>
    </source>
</evidence>
<dbReference type="Proteomes" id="UP000469724">
    <property type="component" value="Unassembled WGS sequence"/>
</dbReference>
<name>A0A7K3NQ20_9BACT</name>
<keyword evidence="1" id="KW-0175">Coiled coil</keyword>
<sequence>MSKGNKGKIKMKCQRGGHGFFANPDETWKFLCPDCYKKYYVPLSKTHSYEEIKNNLDALYEEYRKKQLALSDKQAEEYENDGYYFDWVEVKC</sequence>
<accession>A0A7K3NQ20</accession>
<reference evidence="2 3" key="1">
    <citation type="submission" date="2020-02" db="EMBL/GenBank/DDBJ databases">
        <title>Comparative genomics of sulfur disproportionating microorganisms.</title>
        <authorList>
            <person name="Ward L.M."/>
            <person name="Bertran E."/>
            <person name="Johnston D.T."/>
        </authorList>
    </citation>
    <scope>NUCLEOTIDE SEQUENCE [LARGE SCALE GENOMIC DNA]</scope>
    <source>
        <strain evidence="2 3">DSM 3696</strain>
    </source>
</reference>
<gene>
    <name evidence="2" type="ORF">G3N56_16275</name>
</gene>
<proteinExistence type="predicted"/>
<evidence type="ECO:0000313" key="2">
    <source>
        <dbReference type="EMBL" id="NDY58290.1"/>
    </source>
</evidence>
<keyword evidence="3" id="KW-1185">Reference proteome</keyword>
<comment type="caution">
    <text evidence="2">The sequence shown here is derived from an EMBL/GenBank/DDBJ whole genome shotgun (WGS) entry which is preliminary data.</text>
</comment>
<evidence type="ECO:0000313" key="3">
    <source>
        <dbReference type="Proteomes" id="UP000469724"/>
    </source>
</evidence>